<evidence type="ECO:0000256" key="10">
    <source>
        <dbReference type="PROSITE-ProRule" id="PRU00283"/>
    </source>
</evidence>
<dbReference type="SMART" id="SM00129">
    <property type="entry name" value="KISc"/>
    <property type="match status" value="1"/>
</dbReference>
<dbReference type="EMBL" id="MPUH01000028">
    <property type="protein sequence ID" value="OMJ94349.1"/>
    <property type="molecule type" value="Genomic_DNA"/>
</dbReference>
<reference evidence="17 18" key="1">
    <citation type="submission" date="2016-11" db="EMBL/GenBank/DDBJ databases">
        <title>The macronuclear genome of Stentor coeruleus: a giant cell with tiny introns.</title>
        <authorList>
            <person name="Slabodnick M."/>
            <person name="Ruby J.G."/>
            <person name="Reiff S.B."/>
            <person name="Swart E.C."/>
            <person name="Gosai S."/>
            <person name="Prabakaran S."/>
            <person name="Witkowska E."/>
            <person name="Larue G.E."/>
            <person name="Fisher S."/>
            <person name="Freeman R.M."/>
            <person name="Gunawardena J."/>
            <person name="Chu W."/>
            <person name="Stover N.A."/>
            <person name="Gregory B.D."/>
            <person name="Nowacki M."/>
            <person name="Derisi J."/>
            <person name="Roy S.W."/>
            <person name="Marshall W.F."/>
            <person name="Sood P."/>
        </authorList>
    </citation>
    <scope>NUCLEOTIDE SEQUENCE [LARGE SCALE GENOMIC DNA]</scope>
    <source>
        <strain evidence="17">WM001</strain>
    </source>
</reference>
<comment type="similarity">
    <text evidence="11">Belongs to the cullin family.</text>
</comment>
<dbReference type="InterPro" id="IPR027640">
    <property type="entry name" value="Kinesin-like_fam"/>
</dbReference>
<dbReference type="OrthoDB" id="3176171at2759"/>
<proteinExistence type="inferred from homology"/>
<evidence type="ECO:0000256" key="2">
    <source>
        <dbReference type="ARBA" id="ARBA00022490"/>
    </source>
</evidence>
<dbReference type="InterPro" id="IPR016158">
    <property type="entry name" value="Cullin_homology"/>
</dbReference>
<keyword evidence="2" id="KW-0963">Cytoplasm</keyword>
<feature type="binding site" evidence="10">
    <location>
        <begin position="100"/>
        <end position="107"/>
    </location>
    <ligand>
        <name>ATP</name>
        <dbReference type="ChEBI" id="CHEBI:30616"/>
    </ligand>
</feature>
<evidence type="ECO:0000256" key="7">
    <source>
        <dbReference type="ARBA" id="ARBA00023175"/>
    </source>
</evidence>
<evidence type="ECO:0000256" key="8">
    <source>
        <dbReference type="ARBA" id="ARBA00023212"/>
    </source>
</evidence>
<dbReference type="InterPro" id="IPR036961">
    <property type="entry name" value="Kinesin_motor_dom_sf"/>
</dbReference>
<keyword evidence="5 10" id="KW-0067">ATP-binding</keyword>
<evidence type="ECO:0000256" key="9">
    <source>
        <dbReference type="ARBA" id="ARBA00034704"/>
    </source>
</evidence>
<dbReference type="PROSITE" id="PS50067">
    <property type="entry name" value="KINESIN_MOTOR_2"/>
    <property type="match status" value="1"/>
</dbReference>
<dbReference type="GO" id="GO:0005524">
    <property type="term" value="F:ATP binding"/>
    <property type="evidence" value="ECO:0007669"/>
    <property type="project" value="UniProtKB-UniRule"/>
</dbReference>
<keyword evidence="3 12" id="KW-0493">Microtubule</keyword>
<dbReference type="PRINTS" id="PR00380">
    <property type="entry name" value="KINESINHEAVY"/>
</dbReference>
<evidence type="ECO:0000256" key="13">
    <source>
        <dbReference type="SAM" id="Coils"/>
    </source>
</evidence>
<dbReference type="GO" id="GO:0007010">
    <property type="term" value="P:cytoskeleton organization"/>
    <property type="evidence" value="ECO:0007669"/>
    <property type="project" value="UniProtKB-ARBA"/>
</dbReference>
<dbReference type="GO" id="GO:0008017">
    <property type="term" value="F:microtubule binding"/>
    <property type="evidence" value="ECO:0007669"/>
    <property type="project" value="InterPro"/>
</dbReference>
<dbReference type="InterPro" id="IPR001752">
    <property type="entry name" value="Kinesin_motor_dom"/>
</dbReference>
<keyword evidence="6 13" id="KW-0175">Coiled coil</keyword>
<evidence type="ECO:0000256" key="11">
    <source>
        <dbReference type="PROSITE-ProRule" id="PRU00330"/>
    </source>
</evidence>
<keyword evidence="7 10" id="KW-0505">Motor protein</keyword>
<dbReference type="PANTHER" id="PTHR47968:SF75">
    <property type="entry name" value="CENTROMERE-ASSOCIATED PROTEIN E"/>
    <property type="match status" value="1"/>
</dbReference>
<evidence type="ECO:0000256" key="12">
    <source>
        <dbReference type="RuleBase" id="RU000394"/>
    </source>
</evidence>
<dbReference type="CDD" id="cd01369">
    <property type="entry name" value="KISc_KHC_KIF5"/>
    <property type="match status" value="1"/>
</dbReference>
<sequence length="743" mass="84979">MANRGKAPARPLEGNIIVSCRFRPLNEREKEKSMELNVEFPSDGKTVTINQQFEGFGQQRFNFDFVFPPSTEQKIVYETTAKQIVDAVMEGFNGTVFAYGQTSSGKTFTMAGPDIYDEQLKGIIPRMVFTVFDRISKAEDMEFLVKVGFCEIYNEKIKDLIDPTRKDLKVSEDKARGVYISGLSEHYVDSGEGLLKFMDLGQANREVAFTNMNAGSSRSHSIFITTINQKSSIDFSEKTGKLFLVDLAGSEKVGKTGATGKTLEEAKNINKSLTCLGKVIMSLTDGTSTHVPYRDSKLTRVLQDSLGGNSKTALIITCSPSPYNESETIGTLRFGIRAKAIKNKPKVNKEFTVAELKIMLARAEVAIMQKDKRIQEFEDLLKKHNIVLPTEGSIDQRAEEEENEILKELKETKDNLNIEYEKNEKFQAELSELQLVYETLNENLKNIKMKNEELDELVKYNEEQLESSNETNKTIGFELNQIMTEKSDLEKRIENLIFELENMKNFKQEIATPIMRKETSEIITIDSEMGKFKSLELKILQVEDILKSKLSSTDDPTQLRQLFIQSLVEERKMIDEHIFQKFLENYFSEVERLNSQVSQSNSKYQKVMNQLSADQKKIKNDLERERFQVENLTFLYNKLSNEKTNFRIEQQLGKKKIEKLLDIQKEQNEEIESLKLNLDELTSQLSAKALEMVEMTQNDEQTPTVYSNVRKPIKGGSKFLAGMVGSDIRNAKFFQNFLKKADD</sequence>
<accession>A0A1R2CZB7</accession>
<feature type="coiled-coil region" evidence="13">
    <location>
        <begin position="583"/>
        <end position="610"/>
    </location>
</feature>
<keyword evidence="4 10" id="KW-0547">Nucleotide-binding</keyword>
<dbReference type="EMBL" id="MPUH01000139">
    <property type="protein sequence ID" value="OMJ88888.1"/>
    <property type="molecule type" value="Genomic_DNA"/>
</dbReference>
<dbReference type="PROSITE" id="PS50069">
    <property type="entry name" value="CULLIN_2"/>
    <property type="match status" value="1"/>
</dbReference>
<evidence type="ECO:0000259" key="15">
    <source>
        <dbReference type="PROSITE" id="PS50069"/>
    </source>
</evidence>
<dbReference type="FunFam" id="3.40.850.10:FF:000019">
    <property type="entry name" value="Kinesin-like protein KIN-5D"/>
    <property type="match status" value="1"/>
</dbReference>
<gene>
    <name evidence="17" type="ORF">SteCoe_2553</name>
    <name evidence="16" type="ORF">SteCoe_9094</name>
</gene>
<evidence type="ECO:0000313" key="16">
    <source>
        <dbReference type="EMBL" id="OMJ88888.1"/>
    </source>
</evidence>
<dbReference type="AlphaFoldDB" id="A0A1R2CZB7"/>
<evidence type="ECO:0000256" key="3">
    <source>
        <dbReference type="ARBA" id="ARBA00022701"/>
    </source>
</evidence>
<feature type="domain" description="Cullin family profile" evidence="15">
    <location>
        <begin position="533"/>
        <end position="611"/>
    </location>
</feature>
<comment type="caution">
    <text evidence="17">The sequence shown here is derived from an EMBL/GenBank/DDBJ whole genome shotgun (WGS) entry which is preliminary data.</text>
</comment>
<keyword evidence="8" id="KW-0206">Cytoskeleton</keyword>
<feature type="coiled-coil region" evidence="13">
    <location>
        <begin position="360"/>
        <end position="506"/>
    </location>
</feature>
<dbReference type="Gene3D" id="3.40.850.10">
    <property type="entry name" value="Kinesin motor domain"/>
    <property type="match status" value="1"/>
</dbReference>
<evidence type="ECO:0000313" key="17">
    <source>
        <dbReference type="EMBL" id="OMJ94349.1"/>
    </source>
</evidence>
<dbReference type="Pfam" id="PF00225">
    <property type="entry name" value="Kinesin"/>
    <property type="match status" value="1"/>
</dbReference>
<evidence type="ECO:0000256" key="6">
    <source>
        <dbReference type="ARBA" id="ARBA00023054"/>
    </source>
</evidence>
<feature type="coiled-coil region" evidence="13">
    <location>
        <begin position="654"/>
        <end position="698"/>
    </location>
</feature>
<dbReference type="InterPro" id="IPR027417">
    <property type="entry name" value="P-loop_NTPase"/>
</dbReference>
<evidence type="ECO:0000313" key="18">
    <source>
        <dbReference type="Proteomes" id="UP000187209"/>
    </source>
</evidence>
<dbReference type="GO" id="GO:0003777">
    <property type="term" value="F:microtubule motor activity"/>
    <property type="evidence" value="ECO:0007669"/>
    <property type="project" value="InterPro"/>
</dbReference>
<evidence type="ECO:0000256" key="5">
    <source>
        <dbReference type="ARBA" id="ARBA00022840"/>
    </source>
</evidence>
<feature type="domain" description="Kinesin motor" evidence="14">
    <location>
        <begin position="15"/>
        <end position="341"/>
    </location>
</feature>
<dbReference type="InterPro" id="IPR019821">
    <property type="entry name" value="Kinesin_motor_CS"/>
</dbReference>
<comment type="similarity">
    <text evidence="9">Belongs to the TRAFAC class myosin-kinesin ATPase superfamily. Kinesin family. KIN-5/BimC subfamily.</text>
</comment>
<protein>
    <recommendedName>
        <fullName evidence="12">Kinesin-like protein</fullName>
    </recommendedName>
</protein>
<keyword evidence="18" id="KW-1185">Reference proteome</keyword>
<dbReference type="PROSITE" id="PS00411">
    <property type="entry name" value="KINESIN_MOTOR_1"/>
    <property type="match status" value="1"/>
</dbReference>
<dbReference type="PANTHER" id="PTHR47968">
    <property type="entry name" value="CENTROMERE PROTEIN E"/>
    <property type="match status" value="1"/>
</dbReference>
<dbReference type="GO" id="GO:0007018">
    <property type="term" value="P:microtubule-based movement"/>
    <property type="evidence" value="ECO:0007669"/>
    <property type="project" value="InterPro"/>
</dbReference>
<name>A0A1R2CZB7_9CILI</name>
<dbReference type="Proteomes" id="UP000187209">
    <property type="component" value="Unassembled WGS sequence"/>
</dbReference>
<evidence type="ECO:0000256" key="1">
    <source>
        <dbReference type="ARBA" id="ARBA00004245"/>
    </source>
</evidence>
<dbReference type="SUPFAM" id="SSF52540">
    <property type="entry name" value="P-loop containing nucleoside triphosphate hydrolases"/>
    <property type="match status" value="1"/>
</dbReference>
<dbReference type="GO" id="GO:0005874">
    <property type="term" value="C:microtubule"/>
    <property type="evidence" value="ECO:0007669"/>
    <property type="project" value="UniProtKB-KW"/>
</dbReference>
<evidence type="ECO:0000259" key="14">
    <source>
        <dbReference type="PROSITE" id="PS50067"/>
    </source>
</evidence>
<evidence type="ECO:0000256" key="4">
    <source>
        <dbReference type="ARBA" id="ARBA00022741"/>
    </source>
</evidence>
<comment type="subcellular location">
    <subcellularLocation>
        <location evidence="1">Cytoplasm</location>
        <location evidence="1">Cytoskeleton</location>
    </subcellularLocation>
</comment>
<organism evidence="17 18">
    <name type="scientific">Stentor coeruleus</name>
    <dbReference type="NCBI Taxonomy" id="5963"/>
    <lineage>
        <taxon>Eukaryota</taxon>
        <taxon>Sar</taxon>
        <taxon>Alveolata</taxon>
        <taxon>Ciliophora</taxon>
        <taxon>Postciliodesmatophora</taxon>
        <taxon>Heterotrichea</taxon>
        <taxon>Heterotrichida</taxon>
        <taxon>Stentoridae</taxon>
        <taxon>Stentor</taxon>
    </lineage>
</organism>